<name>A0ABT0S895_9SPHN</name>
<dbReference type="Pfam" id="PF07811">
    <property type="entry name" value="TadE"/>
    <property type="match status" value="1"/>
</dbReference>
<keyword evidence="1" id="KW-0472">Membrane</keyword>
<evidence type="ECO:0000259" key="2">
    <source>
        <dbReference type="Pfam" id="PF07811"/>
    </source>
</evidence>
<evidence type="ECO:0000313" key="3">
    <source>
        <dbReference type="EMBL" id="MCL6740635.1"/>
    </source>
</evidence>
<protein>
    <submittedName>
        <fullName evidence="3">Pilus assembly protein</fullName>
    </submittedName>
</protein>
<comment type="caution">
    <text evidence="3">The sequence shown here is derived from an EMBL/GenBank/DDBJ whole genome shotgun (WGS) entry which is preliminary data.</text>
</comment>
<dbReference type="InterPro" id="IPR012495">
    <property type="entry name" value="TadE-like_dom"/>
</dbReference>
<sequence>MIRLLKSLRRDKSGAVIIEFAFVAPILALITIGVVDMSNAFGRKLMLEQAAQRSIEKIMQTTGVLTVEDTIATEAVCQYNGTNENGSCKTSPITTANVTVQHRMECDGVETEDEECAQGEVESRWIEVTVRDNYEPMFPVHFSGVNEDGTYHLQAVAGMRTQ</sequence>
<keyword evidence="4" id="KW-1185">Reference proteome</keyword>
<evidence type="ECO:0000256" key="1">
    <source>
        <dbReference type="SAM" id="Phobius"/>
    </source>
</evidence>
<dbReference type="EMBL" id="JAMGBB010000001">
    <property type="protein sequence ID" value="MCL6740635.1"/>
    <property type="molecule type" value="Genomic_DNA"/>
</dbReference>
<keyword evidence="1" id="KW-0812">Transmembrane</keyword>
<accession>A0ABT0S895</accession>
<gene>
    <name evidence="3" type="ORF">LZ518_05745</name>
</gene>
<organism evidence="3 4">
    <name type="scientific">Sphingomonas brevis</name>
    <dbReference type="NCBI Taxonomy" id="2908206"/>
    <lineage>
        <taxon>Bacteria</taxon>
        <taxon>Pseudomonadati</taxon>
        <taxon>Pseudomonadota</taxon>
        <taxon>Alphaproteobacteria</taxon>
        <taxon>Sphingomonadales</taxon>
        <taxon>Sphingomonadaceae</taxon>
        <taxon>Sphingomonas</taxon>
    </lineage>
</organism>
<feature type="transmembrane region" description="Helical" evidence="1">
    <location>
        <begin position="15"/>
        <end position="35"/>
    </location>
</feature>
<reference evidence="3" key="1">
    <citation type="submission" date="2022-05" db="EMBL/GenBank/DDBJ databases">
        <authorList>
            <person name="Jo J.-H."/>
            <person name="Im W.-T."/>
        </authorList>
    </citation>
    <scope>NUCLEOTIDE SEQUENCE</scope>
    <source>
        <strain evidence="3">RB56-2</strain>
    </source>
</reference>
<feature type="domain" description="TadE-like" evidence="2">
    <location>
        <begin position="14"/>
        <end position="53"/>
    </location>
</feature>
<evidence type="ECO:0000313" key="4">
    <source>
        <dbReference type="Proteomes" id="UP001165383"/>
    </source>
</evidence>
<proteinExistence type="predicted"/>
<dbReference type="RefSeq" id="WP_249915057.1">
    <property type="nucleotide sequence ID" value="NZ_JAMGBB010000001.1"/>
</dbReference>
<keyword evidence="1" id="KW-1133">Transmembrane helix</keyword>
<dbReference type="Proteomes" id="UP001165383">
    <property type="component" value="Unassembled WGS sequence"/>
</dbReference>